<keyword evidence="3" id="KW-1185">Reference proteome</keyword>
<dbReference type="GeneID" id="9618186"/>
<accession>D8TK37</accession>
<organism evidence="3">
    <name type="scientific">Volvox carteri f. nagariensis</name>
    <dbReference type="NCBI Taxonomy" id="3068"/>
    <lineage>
        <taxon>Eukaryota</taxon>
        <taxon>Viridiplantae</taxon>
        <taxon>Chlorophyta</taxon>
        <taxon>core chlorophytes</taxon>
        <taxon>Chlorophyceae</taxon>
        <taxon>CS clade</taxon>
        <taxon>Chlamydomonadales</taxon>
        <taxon>Volvocaceae</taxon>
        <taxon>Volvox</taxon>
    </lineage>
</organism>
<evidence type="ECO:0000313" key="3">
    <source>
        <dbReference type="Proteomes" id="UP000001058"/>
    </source>
</evidence>
<dbReference type="PANTHER" id="PTHR23184">
    <property type="entry name" value="TETRATRICOPEPTIDE REPEAT PROTEIN 14"/>
    <property type="match status" value="1"/>
</dbReference>
<dbReference type="InterPro" id="IPR039190">
    <property type="entry name" value="TTC14"/>
</dbReference>
<feature type="non-terminal residue" evidence="2">
    <location>
        <position position="61"/>
    </location>
</feature>
<gene>
    <name evidence="2" type="ORF">VOLCADRAFT_37481</name>
</gene>
<dbReference type="InParanoid" id="D8TK37"/>
<name>D8TK37_VOLCA</name>
<reference evidence="2 3" key="1">
    <citation type="journal article" date="2010" name="Science">
        <title>Genomic analysis of organismal complexity in the multicellular green alga Volvox carteri.</title>
        <authorList>
            <person name="Prochnik S.E."/>
            <person name="Umen J."/>
            <person name="Nedelcu A.M."/>
            <person name="Hallmann A."/>
            <person name="Miller S.M."/>
            <person name="Nishii I."/>
            <person name="Ferris P."/>
            <person name="Kuo A."/>
            <person name="Mitros T."/>
            <person name="Fritz-Laylin L.K."/>
            <person name="Hellsten U."/>
            <person name="Chapman J."/>
            <person name="Simakov O."/>
            <person name="Rensing S.A."/>
            <person name="Terry A."/>
            <person name="Pangilinan J."/>
            <person name="Kapitonov V."/>
            <person name="Jurka J."/>
            <person name="Salamov A."/>
            <person name="Shapiro H."/>
            <person name="Schmutz J."/>
            <person name="Grimwood J."/>
            <person name="Lindquist E."/>
            <person name="Lucas S."/>
            <person name="Grigoriev I.V."/>
            <person name="Schmitt R."/>
            <person name="Kirk D."/>
            <person name="Rokhsar D.S."/>
        </authorList>
    </citation>
    <scope>NUCLEOTIDE SEQUENCE [LARGE SCALE GENOMIC DNA]</scope>
    <source>
        <strain evidence="3">f. Nagariensis / Eve</strain>
    </source>
</reference>
<dbReference type="SMART" id="SM00028">
    <property type="entry name" value="TPR"/>
    <property type="match status" value="1"/>
</dbReference>
<feature type="non-terminal residue" evidence="2">
    <location>
        <position position="1"/>
    </location>
</feature>
<dbReference type="Proteomes" id="UP000001058">
    <property type="component" value="Unassembled WGS sequence"/>
</dbReference>
<dbReference type="AlphaFoldDB" id="D8TK37"/>
<dbReference type="SUPFAM" id="SSF48452">
    <property type="entry name" value="TPR-like"/>
    <property type="match status" value="1"/>
</dbReference>
<feature type="repeat" description="TPR" evidence="1">
    <location>
        <begin position="21"/>
        <end position="54"/>
    </location>
</feature>
<dbReference type="KEGG" id="vcn:VOLCADRAFT_37481"/>
<dbReference type="PANTHER" id="PTHR23184:SF9">
    <property type="entry name" value="TETRATRICOPEPTIDE REPEAT PROTEIN 14"/>
    <property type="match status" value="1"/>
</dbReference>
<evidence type="ECO:0000256" key="1">
    <source>
        <dbReference type="PROSITE-ProRule" id="PRU00339"/>
    </source>
</evidence>
<dbReference type="OrthoDB" id="515244at2759"/>
<dbReference type="PROSITE" id="PS50005">
    <property type="entry name" value="TPR"/>
    <property type="match status" value="1"/>
</dbReference>
<sequence>GNYADAHKAYGRALELDPGSAEAYVARGAAHANQRAFADAERDLRRALELDPGHRNAATYL</sequence>
<dbReference type="EMBL" id="GL378325">
    <property type="protein sequence ID" value="EFJ51993.1"/>
    <property type="molecule type" value="Genomic_DNA"/>
</dbReference>
<proteinExistence type="predicted"/>
<dbReference type="InterPro" id="IPR011990">
    <property type="entry name" value="TPR-like_helical_dom_sf"/>
</dbReference>
<protein>
    <submittedName>
        <fullName evidence="2">Uncharacterized protein</fullName>
    </submittedName>
</protein>
<dbReference type="STRING" id="3068.D8TK37"/>
<keyword evidence="1" id="KW-0802">TPR repeat</keyword>
<dbReference type="InterPro" id="IPR019734">
    <property type="entry name" value="TPR_rpt"/>
</dbReference>
<evidence type="ECO:0000313" key="2">
    <source>
        <dbReference type="EMBL" id="EFJ51993.1"/>
    </source>
</evidence>
<dbReference type="Gene3D" id="1.25.40.10">
    <property type="entry name" value="Tetratricopeptide repeat domain"/>
    <property type="match status" value="1"/>
</dbReference>
<dbReference type="Pfam" id="PF13432">
    <property type="entry name" value="TPR_16"/>
    <property type="match status" value="1"/>
</dbReference>
<dbReference type="RefSeq" id="XP_002946767.1">
    <property type="nucleotide sequence ID" value="XM_002946721.1"/>
</dbReference>